<dbReference type="PANTHER" id="PTHR10160">
    <property type="entry name" value="NAD(P) TRANSHYDROGENASE"/>
    <property type="match status" value="1"/>
</dbReference>
<name>A0A7C5R3G6_9PROT</name>
<evidence type="ECO:0000256" key="3">
    <source>
        <dbReference type="ARBA" id="ARBA00022857"/>
    </source>
</evidence>
<comment type="function">
    <text evidence="1">The transhydrogenation between NADH and NADP is coupled to respiration and ATP hydrolysis and functions as a proton pump across the membrane.</text>
</comment>
<comment type="caution">
    <text evidence="8">The sequence shown here is derived from an EMBL/GenBank/DDBJ whole genome shotgun (WGS) entry which is preliminary data.</text>
</comment>
<dbReference type="GO" id="GO:0005886">
    <property type="term" value="C:plasma membrane"/>
    <property type="evidence" value="ECO:0007669"/>
    <property type="project" value="TreeGrafter"/>
</dbReference>
<keyword evidence="3" id="KW-0521">NADP</keyword>
<evidence type="ECO:0000256" key="4">
    <source>
        <dbReference type="ARBA" id="ARBA00022967"/>
    </source>
</evidence>
<dbReference type="GO" id="GO:0050661">
    <property type="term" value="F:NADP binding"/>
    <property type="evidence" value="ECO:0007669"/>
    <property type="project" value="TreeGrafter"/>
</dbReference>
<gene>
    <name evidence="8" type="ORF">ENJ42_01905</name>
</gene>
<evidence type="ECO:0000259" key="7">
    <source>
        <dbReference type="SMART" id="SM01003"/>
    </source>
</evidence>
<dbReference type="AlphaFoldDB" id="A0A7C5R3G6"/>
<evidence type="ECO:0000256" key="2">
    <source>
        <dbReference type="ARBA" id="ARBA00012943"/>
    </source>
</evidence>
<keyword evidence="5" id="KW-0520">NAD</keyword>
<feature type="domain" description="Alanine dehydrogenase/pyridine nucleotide transhydrogenase N-terminal" evidence="7">
    <location>
        <begin position="4"/>
        <end position="139"/>
    </location>
</feature>
<evidence type="ECO:0000256" key="5">
    <source>
        <dbReference type="ARBA" id="ARBA00023027"/>
    </source>
</evidence>
<protein>
    <recommendedName>
        <fullName evidence="2">proton-translocating NAD(P)(+) transhydrogenase</fullName>
        <ecNumber evidence="2">7.1.1.1</ecNumber>
    </recommendedName>
</protein>
<evidence type="ECO:0000256" key="6">
    <source>
        <dbReference type="ARBA" id="ARBA00048202"/>
    </source>
</evidence>
<organism evidence="8">
    <name type="scientific">Hellea balneolensis</name>
    <dbReference type="NCBI Taxonomy" id="287478"/>
    <lineage>
        <taxon>Bacteria</taxon>
        <taxon>Pseudomonadati</taxon>
        <taxon>Pseudomonadota</taxon>
        <taxon>Alphaproteobacteria</taxon>
        <taxon>Maricaulales</taxon>
        <taxon>Robiginitomaculaceae</taxon>
        <taxon>Hellea</taxon>
    </lineage>
</organism>
<dbReference type="Proteomes" id="UP000885830">
    <property type="component" value="Unassembled WGS sequence"/>
</dbReference>
<dbReference type="PANTHER" id="PTHR10160:SF19">
    <property type="entry name" value="PROTON-TRANSLOCATING NAD(P)(+) TRANSHYDROGENASE"/>
    <property type="match status" value="1"/>
</dbReference>
<dbReference type="SMART" id="SM01003">
    <property type="entry name" value="AlaDh_PNT_N"/>
    <property type="match status" value="1"/>
</dbReference>
<keyword evidence="4" id="KW-1278">Translocase</keyword>
<accession>A0A7C5R3G6</accession>
<dbReference type="SUPFAM" id="SSF52283">
    <property type="entry name" value="Formate/glycerate dehydrogenase catalytic domain-like"/>
    <property type="match status" value="1"/>
</dbReference>
<proteinExistence type="predicted"/>
<evidence type="ECO:0000313" key="8">
    <source>
        <dbReference type="EMBL" id="HHL42346.1"/>
    </source>
</evidence>
<dbReference type="GO" id="GO:0006740">
    <property type="term" value="P:NADPH regeneration"/>
    <property type="evidence" value="ECO:0007669"/>
    <property type="project" value="TreeGrafter"/>
</dbReference>
<dbReference type="GO" id="GO:0008750">
    <property type="term" value="F:proton-translocating NAD(P)+ transhydrogenase activity"/>
    <property type="evidence" value="ECO:0007669"/>
    <property type="project" value="UniProtKB-EC"/>
</dbReference>
<dbReference type="Pfam" id="PF05222">
    <property type="entry name" value="AlaDh_PNT_N"/>
    <property type="match status" value="1"/>
</dbReference>
<dbReference type="EMBL" id="DRMJ01000091">
    <property type="protein sequence ID" value="HHL42346.1"/>
    <property type="molecule type" value="Genomic_DNA"/>
</dbReference>
<dbReference type="InterPro" id="IPR007886">
    <property type="entry name" value="AlaDH/PNT_N"/>
</dbReference>
<dbReference type="Gene3D" id="3.40.50.720">
    <property type="entry name" value="NAD(P)-binding Rossmann-like Domain"/>
    <property type="match status" value="1"/>
</dbReference>
<evidence type="ECO:0000256" key="1">
    <source>
        <dbReference type="ARBA" id="ARBA00003943"/>
    </source>
</evidence>
<feature type="non-terminal residue" evidence="8">
    <location>
        <position position="139"/>
    </location>
</feature>
<dbReference type="EC" id="7.1.1.1" evidence="2"/>
<sequence length="139" mass="14206">MKIAVLKESGADEARVAATPDAVKFYIGQGHEVSVTKGAGKKANFSDADFKDAGASIATTNDTCVKGADLVLSITGGSKALVAKLKKGAGITGLLNPTDNPDYAKACAKAGVTAYALEYIPRISRAQAMDVLSSQSNLA</sequence>
<comment type="catalytic activity">
    <reaction evidence="6">
        <text>NAD(+) + NADPH + H(+)(in) = NADH + NADP(+) + H(+)(out)</text>
        <dbReference type="Rhea" id="RHEA:47992"/>
        <dbReference type="ChEBI" id="CHEBI:15378"/>
        <dbReference type="ChEBI" id="CHEBI:57540"/>
        <dbReference type="ChEBI" id="CHEBI:57783"/>
        <dbReference type="ChEBI" id="CHEBI:57945"/>
        <dbReference type="ChEBI" id="CHEBI:58349"/>
        <dbReference type="EC" id="7.1.1.1"/>
    </reaction>
</comment>
<reference evidence="8" key="1">
    <citation type="journal article" date="2020" name="mSystems">
        <title>Genome- and Community-Level Interaction Insights into Carbon Utilization and Element Cycling Functions of Hydrothermarchaeota in Hydrothermal Sediment.</title>
        <authorList>
            <person name="Zhou Z."/>
            <person name="Liu Y."/>
            <person name="Xu W."/>
            <person name="Pan J."/>
            <person name="Luo Z.H."/>
            <person name="Li M."/>
        </authorList>
    </citation>
    <scope>NUCLEOTIDE SEQUENCE [LARGE SCALE GENOMIC DNA]</scope>
    <source>
        <strain evidence="8">HyVt-485</strain>
    </source>
</reference>